<keyword evidence="6" id="KW-0732">Signal</keyword>
<evidence type="ECO:0000256" key="6">
    <source>
        <dbReference type="SAM" id="SignalP"/>
    </source>
</evidence>
<dbReference type="InterPro" id="IPR031549">
    <property type="entry name" value="ASH"/>
</dbReference>
<dbReference type="PATRIC" id="fig|413882.6.peg.5553"/>
<evidence type="ECO:0000259" key="7">
    <source>
        <dbReference type="Pfam" id="PF15780"/>
    </source>
</evidence>
<feature type="domain" description="HYDIN/VesB/CFA65-like Ig-like" evidence="8">
    <location>
        <begin position="360"/>
        <end position="455"/>
    </location>
</feature>
<proteinExistence type="predicted"/>
<evidence type="ECO:0000256" key="2">
    <source>
        <dbReference type="ARBA" id="ARBA00004496"/>
    </source>
</evidence>
<dbReference type="PANTHER" id="PTHR22538:SF0">
    <property type="entry name" value="CILIA- AND FLAGELLA-ASSOCIATED PROTEIN 74"/>
    <property type="match status" value="1"/>
</dbReference>
<feature type="domain" description="Abnormal spindle-like microcephaly-associated protein ASH" evidence="7">
    <location>
        <begin position="477"/>
        <end position="563"/>
    </location>
</feature>
<name>A0A0G3BVE2_9BURK</name>
<dbReference type="SUPFAM" id="SSF46626">
    <property type="entry name" value="Cytochrome c"/>
    <property type="match status" value="1"/>
</dbReference>
<dbReference type="NCBIfam" id="NF012200">
    <property type="entry name" value="choice_anch_D"/>
    <property type="match status" value="6"/>
</dbReference>
<reference evidence="9 10" key="1">
    <citation type="submission" date="2015-05" db="EMBL/GenBank/DDBJ databases">
        <authorList>
            <person name="Tang B."/>
            <person name="Yu Y."/>
        </authorList>
    </citation>
    <scope>NUCLEOTIDE SEQUENCE [LARGE SCALE GENOMIC DNA]</scope>
    <source>
        <strain evidence="9 10">DSM 7029</strain>
    </source>
</reference>
<evidence type="ECO:0000256" key="4">
    <source>
        <dbReference type="ARBA" id="ARBA00023069"/>
    </source>
</evidence>
<evidence type="ECO:0000313" key="9">
    <source>
        <dbReference type="EMBL" id="AKJ31998.1"/>
    </source>
</evidence>
<dbReference type="InterPro" id="IPR013783">
    <property type="entry name" value="Ig-like_fold"/>
</dbReference>
<feature type="domain" description="HYDIN/VesB/CFA65-like Ig-like" evidence="8">
    <location>
        <begin position="249"/>
        <end position="352"/>
    </location>
</feature>
<keyword evidence="5" id="KW-0966">Cell projection</keyword>
<keyword evidence="3" id="KW-0963">Cytoplasm</keyword>
<dbReference type="EMBL" id="CP011371">
    <property type="protein sequence ID" value="AKJ31998.1"/>
    <property type="molecule type" value="Genomic_DNA"/>
</dbReference>
<dbReference type="STRING" id="413882.AAW51_5307"/>
<dbReference type="Pfam" id="PF15780">
    <property type="entry name" value="ASH"/>
    <property type="match status" value="1"/>
</dbReference>
<organism evidence="9 10">
    <name type="scientific">Caldimonas brevitalea</name>
    <dbReference type="NCBI Taxonomy" id="413882"/>
    <lineage>
        <taxon>Bacteria</taxon>
        <taxon>Pseudomonadati</taxon>
        <taxon>Pseudomonadota</taxon>
        <taxon>Betaproteobacteria</taxon>
        <taxon>Burkholderiales</taxon>
        <taxon>Sphaerotilaceae</taxon>
        <taxon>Caldimonas</taxon>
    </lineage>
</organism>
<dbReference type="KEGG" id="pbh:AAW51_5307"/>
<gene>
    <name evidence="9" type="ORF">AAW51_5307</name>
</gene>
<comment type="subcellular location">
    <subcellularLocation>
        <location evidence="1">Cell projection</location>
        <location evidence="1">Cilium</location>
    </subcellularLocation>
    <subcellularLocation>
        <location evidence="2">Cytoplasm</location>
    </subcellularLocation>
</comment>
<dbReference type="GO" id="GO:0005737">
    <property type="term" value="C:cytoplasm"/>
    <property type="evidence" value="ECO:0007669"/>
    <property type="project" value="UniProtKB-SubCell"/>
</dbReference>
<dbReference type="AlphaFoldDB" id="A0A0G3BVE2"/>
<dbReference type="InterPro" id="IPR053879">
    <property type="entry name" value="HYDIN_VesB_CFA65-like_Ig"/>
</dbReference>
<dbReference type="PANTHER" id="PTHR22538">
    <property type="entry name" value="CILIA- AND FLAGELLA-ASSOCIATED PROTEIN 74"/>
    <property type="match status" value="1"/>
</dbReference>
<evidence type="ECO:0000256" key="3">
    <source>
        <dbReference type="ARBA" id="ARBA00022490"/>
    </source>
</evidence>
<sequence>MGAEASTVATGVTRGALWRKVRGMRAGLAAAVALAAQALAPQTALAQAVTLPDTAYRAKCIACHEYPVRVLSTGASPLGYGKIIGNAKIDGTVAQMRTAMPAAYAYNLSPEAISDAEVAQVQSFLRMVRDLVVIPSVPAFPTTVAGTTSGAPGTITIANARAAAVPYSYSVTGANAGDFSVSASCTGGSVPADNTDTPCTLTVQFSPSAAGVSGTRSATLVLSFTGTSGDPTPPTRNIPLQGDAQVLAPQFSISPTGLTFSAVAGASTTGTATITNGGNANLVLGTLSFSGAQASDYSFGAGNQCVASGVLTPGSNCQLVVQFAPPAAGARNASLSITHNASGSPQVLTLAGTATPAPQPAIELSVASVAFGDTQLGSTAQRSFTVRNSGQAPLGFTSFTLGGAAAGDYTRGGTCTTGTPLAVGATCSVTLSFTPGALGSRSATLSIASNASNGTASVPLSGSGVPVPAPAVSLSAGSLDFGSQTVGGIYPARSVTLTNSGNQPLVLTSLAASGAGFALTTGSPCPATLAAGASCTVSVGFTPTAAGTDYAGAIDIVSNAPGSPHRVALAGRGTVDAVPALVWSPAVARMSFGDVSVGTVSAVQSATLTNQGPGGAVLHIANAVGVGASSYSVTLAGCTVGQVIFQGQSCQVNVQFTPDGAGEKTATVQVASSGSHPPTLTLQGTGLAAPGAGLAVSATAVSFSGTQQGSRSLPSELTLSSRGTGSLRVTGLEVQGPYNVQNKSCPTLPFTLPPGSECTLSITFEPTGTGAAGGVLSITSDASATPQQVTLSGEGTPAADTSGGGCSLVEGDTLVDPTLWALLLAAGGVLVWRRREGAADARASRHGGART</sequence>
<protein>
    <submittedName>
        <fullName evidence="9">Uncharacterized protein</fullName>
    </submittedName>
</protein>
<dbReference type="InterPro" id="IPR036909">
    <property type="entry name" value="Cyt_c-like_dom_sf"/>
</dbReference>
<evidence type="ECO:0000256" key="1">
    <source>
        <dbReference type="ARBA" id="ARBA00004138"/>
    </source>
</evidence>
<dbReference type="Pfam" id="PF22544">
    <property type="entry name" value="HYDIN_VesB_CFA65-like_Ig"/>
    <property type="match status" value="2"/>
</dbReference>
<dbReference type="GO" id="GO:0009055">
    <property type="term" value="F:electron transfer activity"/>
    <property type="evidence" value="ECO:0007669"/>
    <property type="project" value="InterPro"/>
</dbReference>
<evidence type="ECO:0000259" key="8">
    <source>
        <dbReference type="Pfam" id="PF22544"/>
    </source>
</evidence>
<evidence type="ECO:0000256" key="5">
    <source>
        <dbReference type="ARBA" id="ARBA00023273"/>
    </source>
</evidence>
<keyword evidence="10" id="KW-1185">Reference proteome</keyword>
<dbReference type="Proteomes" id="UP000035352">
    <property type="component" value="Chromosome"/>
</dbReference>
<keyword evidence="4" id="KW-0969">Cilium</keyword>
<feature type="chain" id="PRO_5002551818" evidence="6">
    <location>
        <begin position="47"/>
        <end position="851"/>
    </location>
</feature>
<dbReference type="GO" id="GO:0020037">
    <property type="term" value="F:heme binding"/>
    <property type="evidence" value="ECO:0007669"/>
    <property type="project" value="InterPro"/>
</dbReference>
<accession>A0A0G3BVE2</accession>
<dbReference type="Gene3D" id="2.60.40.10">
    <property type="entry name" value="Immunoglobulins"/>
    <property type="match status" value="6"/>
</dbReference>
<evidence type="ECO:0000313" key="10">
    <source>
        <dbReference type="Proteomes" id="UP000035352"/>
    </source>
</evidence>
<feature type="signal peptide" evidence="6">
    <location>
        <begin position="1"/>
        <end position="46"/>
    </location>
</feature>
<dbReference type="NCBIfam" id="NF033191">
    <property type="entry name" value="JDVT-CTERM"/>
    <property type="match status" value="1"/>
</dbReference>